<dbReference type="RefSeq" id="WP_226539340.1">
    <property type="nucleotide sequence ID" value="NZ_CP129013.1"/>
</dbReference>
<dbReference type="Gene3D" id="3.40.50.150">
    <property type="entry name" value="Vaccinia Virus protein VP39"/>
    <property type="match status" value="1"/>
</dbReference>
<evidence type="ECO:0000313" key="5">
    <source>
        <dbReference type="EMBL" id="WLR42834.1"/>
    </source>
</evidence>
<organism evidence="5 6">
    <name type="scientific">Bacillus carboniphilus</name>
    <dbReference type="NCBI Taxonomy" id="86663"/>
    <lineage>
        <taxon>Bacteria</taxon>
        <taxon>Bacillati</taxon>
        <taxon>Bacillota</taxon>
        <taxon>Bacilli</taxon>
        <taxon>Bacillales</taxon>
        <taxon>Bacillaceae</taxon>
        <taxon>Bacillus</taxon>
    </lineage>
</organism>
<dbReference type="Pfam" id="PF04072">
    <property type="entry name" value="LCM"/>
    <property type="match status" value="1"/>
</dbReference>
<dbReference type="PANTHER" id="PTHR43619:SF2">
    <property type="entry name" value="S-ADENOSYL-L-METHIONINE-DEPENDENT METHYLTRANSFERASES SUPERFAMILY PROTEIN"/>
    <property type="match status" value="1"/>
</dbReference>
<dbReference type="GO" id="GO:0032259">
    <property type="term" value="P:methylation"/>
    <property type="evidence" value="ECO:0007669"/>
    <property type="project" value="UniProtKB-KW"/>
</dbReference>
<dbReference type="PANTHER" id="PTHR43619">
    <property type="entry name" value="S-ADENOSYL-L-METHIONINE-DEPENDENT METHYLTRANSFERASE YKTD-RELATED"/>
    <property type="match status" value="1"/>
</dbReference>
<sequence>MKAGQSSITSLITAYARAYHSQFDHPIIFDDFIAKDLVLEKETKNIRDNLVQNAQFFNKDLEGEKEEEILQWIIHVQLAPITLSRSAFCENILFNEVKGGVNQYLILGAGFDTFCFRYPEFKKALNVFEIDYPATQQFKKERLSHLDLESPSNLHFIPMDFTKGFSLQQLKKNGLYQTKTFSSLLGVSYYLTKNEFVTLFEEIFEYVPSGSSIVFDYADETLLEEKGLFNRVENMVKMAEVSGEPMKSCFSRNEIEEVLGNLDLLIYEHLTPQKINDRYFQNRSDRLSAFKPIHYLHAVKR</sequence>
<evidence type="ECO:0000256" key="1">
    <source>
        <dbReference type="ARBA" id="ARBA00008138"/>
    </source>
</evidence>
<name>A0ABY9JTW5_9BACI</name>
<dbReference type="InterPro" id="IPR029063">
    <property type="entry name" value="SAM-dependent_MTases_sf"/>
</dbReference>
<accession>A0ABY9JTW5</accession>
<dbReference type="Proteomes" id="UP001197974">
    <property type="component" value="Chromosome"/>
</dbReference>
<gene>
    <name evidence="5" type="ORF">LC087_00905</name>
</gene>
<comment type="function">
    <text evidence="4">Exhibits S-adenosyl-L-methionine-dependent methyltransferase activity.</text>
</comment>
<dbReference type="InterPro" id="IPR011610">
    <property type="entry name" value="SAM_mthyl_Trfase_ML2640-like"/>
</dbReference>
<proteinExistence type="inferred from homology"/>
<dbReference type="NCBIfam" id="TIGR00027">
    <property type="entry name" value="mthyl_TIGR00027"/>
    <property type="match status" value="1"/>
</dbReference>
<dbReference type="EC" id="2.1.1.-" evidence="4"/>
<evidence type="ECO:0000256" key="2">
    <source>
        <dbReference type="ARBA" id="ARBA00022603"/>
    </source>
</evidence>
<evidence type="ECO:0000256" key="4">
    <source>
        <dbReference type="RuleBase" id="RU362030"/>
    </source>
</evidence>
<comment type="similarity">
    <text evidence="1 4">Belongs to the UPF0677 family.</text>
</comment>
<keyword evidence="2 4" id="KW-0489">Methyltransferase</keyword>
<keyword evidence="3" id="KW-0808">Transferase</keyword>
<dbReference type="EMBL" id="CP129013">
    <property type="protein sequence ID" value="WLR42834.1"/>
    <property type="molecule type" value="Genomic_DNA"/>
</dbReference>
<evidence type="ECO:0000313" key="6">
    <source>
        <dbReference type="Proteomes" id="UP001197974"/>
    </source>
</evidence>
<dbReference type="InterPro" id="IPR007213">
    <property type="entry name" value="Ppm1/Ppm2/Tcmp"/>
</dbReference>
<dbReference type="SUPFAM" id="SSF53335">
    <property type="entry name" value="S-adenosyl-L-methionine-dependent methyltransferases"/>
    <property type="match status" value="1"/>
</dbReference>
<keyword evidence="6" id="KW-1185">Reference proteome</keyword>
<dbReference type="GO" id="GO:0008168">
    <property type="term" value="F:methyltransferase activity"/>
    <property type="evidence" value="ECO:0007669"/>
    <property type="project" value="UniProtKB-KW"/>
</dbReference>
<reference evidence="5 6" key="1">
    <citation type="submission" date="2023-06" db="EMBL/GenBank/DDBJ databases">
        <title>Five Gram-positive bacteria isolated from mangrove sediments in Shenzhen, Guangdong, China.</title>
        <authorList>
            <person name="Yu S."/>
            <person name="Zheng W."/>
            <person name="Huang Y."/>
        </authorList>
    </citation>
    <scope>NUCLEOTIDE SEQUENCE [LARGE SCALE GENOMIC DNA]</scope>
    <source>
        <strain evidence="5 6">SaN35-3</strain>
    </source>
</reference>
<protein>
    <recommendedName>
        <fullName evidence="4">S-adenosyl-L-methionine-dependent methyltransferase</fullName>
        <ecNumber evidence="4">2.1.1.-</ecNumber>
    </recommendedName>
</protein>
<evidence type="ECO:0000256" key="3">
    <source>
        <dbReference type="ARBA" id="ARBA00022679"/>
    </source>
</evidence>
<keyword evidence="4" id="KW-0949">S-adenosyl-L-methionine</keyword>